<dbReference type="EMBL" id="HACG01037591">
    <property type="protein sequence ID" value="CEK84456.1"/>
    <property type="molecule type" value="Transcribed_RNA"/>
</dbReference>
<feature type="non-terminal residue" evidence="1">
    <location>
        <position position="88"/>
    </location>
</feature>
<dbReference type="AlphaFoldDB" id="A0A0B7AWQ9"/>
<feature type="non-terminal residue" evidence="1">
    <location>
        <position position="1"/>
    </location>
</feature>
<reference evidence="1" key="1">
    <citation type="submission" date="2014-12" db="EMBL/GenBank/DDBJ databases">
        <title>Insight into the proteome of Arion vulgaris.</title>
        <authorList>
            <person name="Aradska J."/>
            <person name="Bulat T."/>
            <person name="Smidak R."/>
            <person name="Sarate P."/>
            <person name="Gangsoo J."/>
            <person name="Sialana F."/>
            <person name="Bilban M."/>
            <person name="Lubec G."/>
        </authorList>
    </citation>
    <scope>NUCLEOTIDE SEQUENCE</scope>
    <source>
        <tissue evidence="1">Skin</tissue>
    </source>
</reference>
<evidence type="ECO:0000313" key="1">
    <source>
        <dbReference type="EMBL" id="CEK84456.1"/>
    </source>
</evidence>
<protein>
    <submittedName>
        <fullName evidence="1">Uncharacterized protein</fullName>
    </submittedName>
</protein>
<organism evidence="1">
    <name type="scientific">Arion vulgaris</name>
    <dbReference type="NCBI Taxonomy" id="1028688"/>
    <lineage>
        <taxon>Eukaryota</taxon>
        <taxon>Metazoa</taxon>
        <taxon>Spiralia</taxon>
        <taxon>Lophotrochozoa</taxon>
        <taxon>Mollusca</taxon>
        <taxon>Gastropoda</taxon>
        <taxon>Heterobranchia</taxon>
        <taxon>Euthyneura</taxon>
        <taxon>Panpulmonata</taxon>
        <taxon>Eupulmonata</taxon>
        <taxon>Stylommatophora</taxon>
        <taxon>Helicina</taxon>
        <taxon>Arionoidea</taxon>
        <taxon>Arionidae</taxon>
        <taxon>Arion</taxon>
    </lineage>
</organism>
<sequence length="88" mass="9772">TVDPSESLEVGKLYRRHPLISKPVLPDPPKHRLKVEHNMPPVNRIPESNCRAVVTASTSILILEVVVLYAPLRSATILPHTLAKKPQP</sequence>
<name>A0A0B7AWQ9_9EUPU</name>
<accession>A0A0B7AWQ9</accession>
<proteinExistence type="predicted"/>
<gene>
    <name evidence="1" type="primary">ORF142704</name>
</gene>